<dbReference type="EMBL" id="WTYV01000007">
    <property type="protein sequence ID" value="MXO72993.1"/>
    <property type="molecule type" value="Genomic_DNA"/>
</dbReference>
<evidence type="ECO:0000256" key="1">
    <source>
        <dbReference type="ARBA" id="ARBA00023015"/>
    </source>
</evidence>
<dbReference type="InterPro" id="IPR037923">
    <property type="entry name" value="HTH-like"/>
</dbReference>
<evidence type="ECO:0000256" key="4">
    <source>
        <dbReference type="ARBA" id="ARBA00023163"/>
    </source>
</evidence>
<dbReference type="InterPro" id="IPR035418">
    <property type="entry name" value="AraC-bd_2"/>
</dbReference>
<reference evidence="6 7" key="1">
    <citation type="submission" date="2019-12" db="EMBL/GenBank/DDBJ databases">
        <title>Genomic-based taxomic classification of the family Erythrobacteraceae.</title>
        <authorList>
            <person name="Xu L."/>
        </authorList>
    </citation>
    <scope>NUCLEOTIDE SEQUENCE [LARGE SCALE GENOMIC DNA]</scope>
    <source>
        <strain evidence="6 7">M0322</strain>
    </source>
</reference>
<dbReference type="InterPro" id="IPR020449">
    <property type="entry name" value="Tscrpt_reg_AraC-type_HTH"/>
</dbReference>
<dbReference type="InterPro" id="IPR018060">
    <property type="entry name" value="HTH_AraC"/>
</dbReference>
<dbReference type="Pfam" id="PF14525">
    <property type="entry name" value="AraC_binding_2"/>
    <property type="match status" value="1"/>
</dbReference>
<evidence type="ECO:0000259" key="5">
    <source>
        <dbReference type="PROSITE" id="PS01124"/>
    </source>
</evidence>
<dbReference type="InterPro" id="IPR009057">
    <property type="entry name" value="Homeodomain-like_sf"/>
</dbReference>
<accession>A0A844Z588</accession>
<dbReference type="InterPro" id="IPR050204">
    <property type="entry name" value="AraC_XylS_family_regulators"/>
</dbReference>
<protein>
    <submittedName>
        <fullName evidence="6">Helix-turn-helix domain-containing protein</fullName>
    </submittedName>
</protein>
<dbReference type="PROSITE" id="PS01124">
    <property type="entry name" value="HTH_ARAC_FAMILY_2"/>
    <property type="match status" value="1"/>
</dbReference>
<dbReference type="SMART" id="SM00342">
    <property type="entry name" value="HTH_ARAC"/>
    <property type="match status" value="1"/>
</dbReference>
<dbReference type="InterPro" id="IPR018062">
    <property type="entry name" value="HTH_AraC-typ_CS"/>
</dbReference>
<proteinExistence type="predicted"/>
<keyword evidence="1" id="KW-0805">Transcription regulation</keyword>
<gene>
    <name evidence="6" type="ORF">GRI99_15290</name>
</gene>
<evidence type="ECO:0000313" key="7">
    <source>
        <dbReference type="Proteomes" id="UP000466966"/>
    </source>
</evidence>
<keyword evidence="3" id="KW-0010">Activator</keyword>
<dbReference type="Gene3D" id="1.10.10.60">
    <property type="entry name" value="Homeodomain-like"/>
    <property type="match status" value="1"/>
</dbReference>
<organism evidence="6 7">
    <name type="scientific">Alteraurantiacibacter buctensis</name>
    <dbReference type="NCBI Taxonomy" id="1503981"/>
    <lineage>
        <taxon>Bacteria</taxon>
        <taxon>Pseudomonadati</taxon>
        <taxon>Pseudomonadota</taxon>
        <taxon>Alphaproteobacteria</taxon>
        <taxon>Sphingomonadales</taxon>
        <taxon>Erythrobacteraceae</taxon>
        <taxon>Alteraurantiacibacter</taxon>
    </lineage>
</organism>
<dbReference type="PANTHER" id="PTHR46796:SF6">
    <property type="entry name" value="ARAC SUBFAMILY"/>
    <property type="match status" value="1"/>
</dbReference>
<feature type="domain" description="HTH araC/xylS-type" evidence="5">
    <location>
        <begin position="230"/>
        <end position="331"/>
    </location>
</feature>
<dbReference type="Pfam" id="PF12833">
    <property type="entry name" value="HTH_18"/>
    <property type="match status" value="1"/>
</dbReference>
<dbReference type="PRINTS" id="PR00032">
    <property type="entry name" value="HTHARAC"/>
</dbReference>
<evidence type="ECO:0000256" key="3">
    <source>
        <dbReference type="ARBA" id="ARBA00023159"/>
    </source>
</evidence>
<evidence type="ECO:0000313" key="6">
    <source>
        <dbReference type="EMBL" id="MXO72993.1"/>
    </source>
</evidence>
<dbReference type="GO" id="GO:0043565">
    <property type="term" value="F:sequence-specific DNA binding"/>
    <property type="evidence" value="ECO:0007669"/>
    <property type="project" value="InterPro"/>
</dbReference>
<dbReference type="GO" id="GO:0003700">
    <property type="term" value="F:DNA-binding transcription factor activity"/>
    <property type="evidence" value="ECO:0007669"/>
    <property type="project" value="InterPro"/>
</dbReference>
<dbReference type="RefSeq" id="WP_237438388.1">
    <property type="nucleotide sequence ID" value="NZ_WTYV01000007.1"/>
</dbReference>
<keyword evidence="7" id="KW-1185">Reference proteome</keyword>
<dbReference type="SUPFAM" id="SSF51215">
    <property type="entry name" value="Regulatory protein AraC"/>
    <property type="match status" value="1"/>
</dbReference>
<sequence length="345" mass="38535">MTGRWDHHLPWRGFDDMTLGQMADRFWATDSWSVGAKMSRWNDTVATHMTELHVDAAQPESFKASWTQTALGPIDLNVLGTTPQIVRRTPEMTRSTAEGSYEIVYMQRGSMIVREWGDEQLIRQGDFGVLRNAVPYEFECPRENVALSMHVSQGWMDKWLRDPEGLRRMPWQARSQWGAPLASLLRLIAANGVADCAVPRDVIADQIGSLFALIGQNAGAQRRVRTSTFDRIEALLDTLFTDPDLSPGQLAGEVGISKRHLHGLFADNGTTFGAQLVERRLQYAADRLSAGSLDASFVGDIAFEAGFSDPSHFARRFRKRFGCAPSAWRNGRRPIGPKGTSAFEH</sequence>
<keyword evidence="4" id="KW-0804">Transcription</keyword>
<dbReference type="AlphaFoldDB" id="A0A844Z588"/>
<dbReference type="PROSITE" id="PS00041">
    <property type="entry name" value="HTH_ARAC_FAMILY_1"/>
    <property type="match status" value="1"/>
</dbReference>
<keyword evidence="2" id="KW-0238">DNA-binding</keyword>
<comment type="caution">
    <text evidence="6">The sequence shown here is derived from an EMBL/GenBank/DDBJ whole genome shotgun (WGS) entry which is preliminary data.</text>
</comment>
<dbReference type="SUPFAM" id="SSF46689">
    <property type="entry name" value="Homeodomain-like"/>
    <property type="match status" value="1"/>
</dbReference>
<dbReference type="PANTHER" id="PTHR46796">
    <property type="entry name" value="HTH-TYPE TRANSCRIPTIONAL ACTIVATOR RHAS-RELATED"/>
    <property type="match status" value="1"/>
</dbReference>
<evidence type="ECO:0000256" key="2">
    <source>
        <dbReference type="ARBA" id="ARBA00023125"/>
    </source>
</evidence>
<name>A0A844Z588_9SPHN</name>
<dbReference type="Proteomes" id="UP000466966">
    <property type="component" value="Unassembled WGS sequence"/>
</dbReference>